<keyword evidence="4" id="KW-0032">Aminotransferase</keyword>
<dbReference type="Gene3D" id="3.20.10.10">
    <property type="entry name" value="D-amino Acid Aminotransferase, subunit A, domain 2"/>
    <property type="match status" value="1"/>
</dbReference>
<reference evidence="4 5" key="1">
    <citation type="submission" date="2019-02" db="EMBL/GenBank/DDBJ databases">
        <title>Deep-cultivation of Planctomycetes and their phenomic and genomic characterization uncovers novel biology.</title>
        <authorList>
            <person name="Wiegand S."/>
            <person name="Jogler M."/>
            <person name="Boedeker C."/>
            <person name="Pinto D."/>
            <person name="Vollmers J."/>
            <person name="Rivas-Marin E."/>
            <person name="Kohn T."/>
            <person name="Peeters S.H."/>
            <person name="Heuer A."/>
            <person name="Rast P."/>
            <person name="Oberbeckmann S."/>
            <person name="Bunk B."/>
            <person name="Jeske O."/>
            <person name="Meyerdierks A."/>
            <person name="Storesund J.E."/>
            <person name="Kallscheuer N."/>
            <person name="Luecker S."/>
            <person name="Lage O.M."/>
            <person name="Pohl T."/>
            <person name="Merkel B.J."/>
            <person name="Hornburger P."/>
            <person name="Mueller R.-W."/>
            <person name="Bruemmer F."/>
            <person name="Labrenz M."/>
            <person name="Spormann A.M."/>
            <person name="Op Den Camp H."/>
            <person name="Overmann J."/>
            <person name="Amann R."/>
            <person name="Jetten M.S.M."/>
            <person name="Mascher T."/>
            <person name="Medema M.H."/>
            <person name="Devos D.P."/>
            <person name="Kaster A.-K."/>
            <person name="Ovreas L."/>
            <person name="Rohde M."/>
            <person name="Galperin M.Y."/>
            <person name="Jogler C."/>
        </authorList>
    </citation>
    <scope>NUCLEOTIDE SEQUENCE [LARGE SCALE GENOMIC DNA]</scope>
    <source>
        <strain evidence="4 5">KOR42</strain>
    </source>
</reference>
<dbReference type="FunFam" id="3.20.10.10:FF:000002">
    <property type="entry name" value="D-alanine aminotransferase"/>
    <property type="match status" value="1"/>
</dbReference>
<dbReference type="EC" id="2.6.1.21" evidence="4"/>
<dbReference type="PANTHER" id="PTHR42743">
    <property type="entry name" value="AMINO-ACID AMINOTRANSFERASE"/>
    <property type="match status" value="1"/>
</dbReference>
<comment type="cofactor">
    <cofactor evidence="1">
        <name>pyridoxal 5'-phosphate</name>
        <dbReference type="ChEBI" id="CHEBI:597326"/>
    </cofactor>
</comment>
<protein>
    <submittedName>
        <fullName evidence="4">D-alanine aminotransferase</fullName>
        <ecNumber evidence="4">2.6.1.21</ecNumber>
    </submittedName>
</protein>
<dbReference type="Gene3D" id="3.30.470.10">
    <property type="match status" value="1"/>
</dbReference>
<dbReference type="GO" id="GO:0046394">
    <property type="term" value="P:carboxylic acid biosynthetic process"/>
    <property type="evidence" value="ECO:0007669"/>
    <property type="project" value="UniProtKB-ARBA"/>
</dbReference>
<gene>
    <name evidence="4" type="primary">dat</name>
    <name evidence="4" type="ORF">KOR42_37140</name>
</gene>
<dbReference type="OrthoDB" id="9805628at2"/>
<dbReference type="InterPro" id="IPR001544">
    <property type="entry name" value="Aminotrans_IV"/>
</dbReference>
<dbReference type="GO" id="GO:0008652">
    <property type="term" value="P:amino acid biosynthetic process"/>
    <property type="evidence" value="ECO:0007669"/>
    <property type="project" value="UniProtKB-ARBA"/>
</dbReference>
<name>A0A5C5WH99_9PLAN</name>
<evidence type="ECO:0000256" key="1">
    <source>
        <dbReference type="ARBA" id="ARBA00001933"/>
    </source>
</evidence>
<dbReference type="AlphaFoldDB" id="A0A5C5WH99"/>
<dbReference type="GO" id="GO:0005829">
    <property type="term" value="C:cytosol"/>
    <property type="evidence" value="ECO:0007669"/>
    <property type="project" value="TreeGrafter"/>
</dbReference>
<dbReference type="SUPFAM" id="SSF56752">
    <property type="entry name" value="D-aminoacid aminotransferase-like PLP-dependent enzymes"/>
    <property type="match status" value="1"/>
</dbReference>
<comment type="caution">
    <text evidence="4">The sequence shown here is derived from an EMBL/GenBank/DDBJ whole genome shotgun (WGS) entry which is preliminary data.</text>
</comment>
<organism evidence="4 5">
    <name type="scientific">Thalassoglobus neptunius</name>
    <dbReference type="NCBI Taxonomy" id="1938619"/>
    <lineage>
        <taxon>Bacteria</taxon>
        <taxon>Pseudomonadati</taxon>
        <taxon>Planctomycetota</taxon>
        <taxon>Planctomycetia</taxon>
        <taxon>Planctomycetales</taxon>
        <taxon>Planctomycetaceae</taxon>
        <taxon>Thalassoglobus</taxon>
    </lineage>
</organism>
<evidence type="ECO:0000256" key="3">
    <source>
        <dbReference type="ARBA" id="ARBA00022898"/>
    </source>
</evidence>
<keyword evidence="5" id="KW-1185">Reference proteome</keyword>
<evidence type="ECO:0000313" key="5">
    <source>
        <dbReference type="Proteomes" id="UP000317243"/>
    </source>
</evidence>
<sequence length="297" mass="33476">MIHPSEIAKMFEQEPLACWNGERLPLSEVRVSVLDRGFLFGDAIYEVIRVYSGKPFLFQDHLNRIQRNLEKMSLPADLGSIQRWIEETISASGFVEASVYIHVTRGVAPRTHRFPDPPPTPNVLIYVAAFHDSYSQFRHSGASVVVVPDQRWKRCDIKSVNLLANCFASEMAHQQGCAEALLSDDSGKLSEGSRSSLFGVKDSVVLTAPLGENILPGITRRLIQQLCEECQLEMREETIHQSQLDEIDELFLTATTMEILPVTRVDDQPIGDGQIGPVSRQLVDAYQKHIERFRNET</sequence>
<dbReference type="RefSeq" id="WP_146511148.1">
    <property type="nucleotide sequence ID" value="NZ_SIHI01000015.1"/>
</dbReference>
<dbReference type="InterPro" id="IPR050571">
    <property type="entry name" value="Class-IV_PLP-Dep_Aminotrnsfr"/>
</dbReference>
<keyword evidence="3" id="KW-0663">Pyridoxal phosphate</keyword>
<dbReference type="Proteomes" id="UP000317243">
    <property type="component" value="Unassembled WGS sequence"/>
</dbReference>
<accession>A0A5C5WH99</accession>
<keyword evidence="4" id="KW-0808">Transferase</keyword>
<dbReference type="EMBL" id="SIHI01000015">
    <property type="protein sequence ID" value="TWT50030.1"/>
    <property type="molecule type" value="Genomic_DNA"/>
</dbReference>
<dbReference type="InterPro" id="IPR043132">
    <property type="entry name" value="BCAT-like_C"/>
</dbReference>
<dbReference type="Pfam" id="PF01063">
    <property type="entry name" value="Aminotran_4"/>
    <property type="match status" value="1"/>
</dbReference>
<evidence type="ECO:0000256" key="2">
    <source>
        <dbReference type="ARBA" id="ARBA00009320"/>
    </source>
</evidence>
<dbReference type="InterPro" id="IPR043131">
    <property type="entry name" value="BCAT-like_N"/>
</dbReference>
<proteinExistence type="inferred from homology"/>
<comment type="similarity">
    <text evidence="2">Belongs to the class-IV pyridoxal-phosphate-dependent aminotransferase family.</text>
</comment>
<dbReference type="PANTHER" id="PTHR42743:SF10">
    <property type="entry name" value="D-ALANINE AMINOTRANSFERASE"/>
    <property type="match status" value="1"/>
</dbReference>
<evidence type="ECO:0000313" key="4">
    <source>
        <dbReference type="EMBL" id="TWT50030.1"/>
    </source>
</evidence>
<dbReference type="GO" id="GO:0047810">
    <property type="term" value="F:D-alanine-2-oxoglutarate aminotransferase activity"/>
    <property type="evidence" value="ECO:0007669"/>
    <property type="project" value="UniProtKB-EC"/>
</dbReference>
<dbReference type="InterPro" id="IPR036038">
    <property type="entry name" value="Aminotransferase-like"/>
</dbReference>